<dbReference type="EMBL" id="CM055741">
    <property type="protein sequence ID" value="KAJ8002067.1"/>
    <property type="molecule type" value="Genomic_DNA"/>
</dbReference>
<comment type="caution">
    <text evidence="1">The sequence shown here is derived from an EMBL/GenBank/DDBJ whole genome shotgun (WGS) entry which is preliminary data.</text>
</comment>
<gene>
    <name evidence="1" type="ORF">DPEC_G00175950</name>
</gene>
<protein>
    <submittedName>
        <fullName evidence="1">Uncharacterized protein</fullName>
    </submittedName>
</protein>
<keyword evidence="2" id="KW-1185">Reference proteome</keyword>
<accession>A0ACC2GEW3</accession>
<reference evidence="1" key="1">
    <citation type="submission" date="2021-05" db="EMBL/GenBank/DDBJ databases">
        <authorList>
            <person name="Pan Q."/>
            <person name="Jouanno E."/>
            <person name="Zahm M."/>
            <person name="Klopp C."/>
            <person name="Cabau C."/>
            <person name="Louis A."/>
            <person name="Berthelot C."/>
            <person name="Parey E."/>
            <person name="Roest Crollius H."/>
            <person name="Montfort J."/>
            <person name="Robinson-Rechavi M."/>
            <person name="Bouchez O."/>
            <person name="Lampietro C."/>
            <person name="Lopez Roques C."/>
            <person name="Donnadieu C."/>
            <person name="Postlethwait J."/>
            <person name="Bobe J."/>
            <person name="Dillon D."/>
            <person name="Chandos A."/>
            <person name="von Hippel F."/>
            <person name="Guiguen Y."/>
        </authorList>
    </citation>
    <scope>NUCLEOTIDE SEQUENCE</scope>
    <source>
        <strain evidence="1">YG-Jan2019</strain>
    </source>
</reference>
<sequence>MRPFLPGIIWMVVAVRLTLTKTELVKVHTKDNPSVSCQKSVTLHCNVSSEENVTIDDLFWSRNHNKRLCAVGNITLHTENTKLQTKNLTTQQHRFVCNYNQTSQLSLSLSLTLQNAQPFDKGTYTCKLFSNRGIKETTADLEFQGSECYKDANESSNDTHRTCTFTGVYPDGEVHWFQGSNNLTGSAQTNTKQVETDGALTVTSSLKREKGTYNCSLWIPSTGVYLASRVTPVLLTFESRSQLGNGGVVTFGPVWKLFWVFFLCHFIFSLV</sequence>
<evidence type="ECO:0000313" key="1">
    <source>
        <dbReference type="EMBL" id="KAJ8002067.1"/>
    </source>
</evidence>
<organism evidence="1 2">
    <name type="scientific">Dallia pectoralis</name>
    <name type="common">Alaska blackfish</name>
    <dbReference type="NCBI Taxonomy" id="75939"/>
    <lineage>
        <taxon>Eukaryota</taxon>
        <taxon>Metazoa</taxon>
        <taxon>Chordata</taxon>
        <taxon>Craniata</taxon>
        <taxon>Vertebrata</taxon>
        <taxon>Euteleostomi</taxon>
        <taxon>Actinopterygii</taxon>
        <taxon>Neopterygii</taxon>
        <taxon>Teleostei</taxon>
        <taxon>Protacanthopterygii</taxon>
        <taxon>Esociformes</taxon>
        <taxon>Umbridae</taxon>
        <taxon>Dallia</taxon>
    </lineage>
</organism>
<dbReference type="Proteomes" id="UP001157502">
    <property type="component" value="Chromosome 14"/>
</dbReference>
<proteinExistence type="predicted"/>
<evidence type="ECO:0000313" key="2">
    <source>
        <dbReference type="Proteomes" id="UP001157502"/>
    </source>
</evidence>
<name>A0ACC2GEW3_DALPE</name>